<dbReference type="RefSeq" id="WP_116172646.1">
    <property type="nucleotide sequence ID" value="NZ_CP144375.1"/>
</dbReference>
<dbReference type="OrthoDB" id="118689at2"/>
<dbReference type="AlphaFoldDB" id="A0A3E0IB26"/>
<gene>
    <name evidence="1" type="ORF">BCF44_101827</name>
</gene>
<protein>
    <recommendedName>
        <fullName evidence="3">THAP4-like heme-binding beta-barrel domain-containing protein</fullName>
    </recommendedName>
</protein>
<dbReference type="InterPro" id="IPR047975">
    <property type="entry name" value="Heme_bind_FMP"/>
</dbReference>
<reference evidence="1 2" key="1">
    <citation type="submission" date="2018-08" db="EMBL/GenBank/DDBJ databases">
        <title>Genomic Encyclopedia of Archaeal and Bacterial Type Strains, Phase II (KMG-II): from individual species to whole genera.</title>
        <authorList>
            <person name="Goeker M."/>
        </authorList>
    </citation>
    <scope>NUCLEOTIDE SEQUENCE [LARGE SCALE GENOMIC DNA]</scope>
    <source>
        <strain evidence="1 2">DSM 45791</strain>
    </source>
</reference>
<accession>A0A3E0IB26</accession>
<sequence length="286" mass="29995">MPAVFRASAPVADAGPDLGPLLELPGTWVGNGFNLISRPDQHDNKPFFLELNATRETLSFTEIGAPIPNRGSGQDDIFFLGVHYLQRISDAVTNGALHLEPGMWLNIPATTDPAAPASVARLATIPHGDALLAQGSSLTVAGPPEIAPVDSTPTFSAGPNTGQKVTGAYLDPFTTTPLPPGIPDGAIANPNVVLTEAISQQKILETTVLIISTATQVGGTAGGIQNIPFVVQNANATSMSAIFWIEKVQSADGTGTFMQLQYTQQVTLDFLGIAWPHIQVATLVKQ</sequence>
<keyword evidence="2" id="KW-1185">Reference proteome</keyword>
<evidence type="ECO:0000313" key="2">
    <source>
        <dbReference type="Proteomes" id="UP000256269"/>
    </source>
</evidence>
<evidence type="ECO:0008006" key="3">
    <source>
        <dbReference type="Google" id="ProtNLM"/>
    </source>
</evidence>
<name>A0A3E0IB26_9PSEU</name>
<dbReference type="EMBL" id="QUNO01000001">
    <property type="protein sequence ID" value="REH55801.1"/>
    <property type="molecule type" value="Genomic_DNA"/>
</dbReference>
<dbReference type="Proteomes" id="UP000256269">
    <property type="component" value="Unassembled WGS sequence"/>
</dbReference>
<organism evidence="1 2">
    <name type="scientific">Kutzneria buriramensis</name>
    <dbReference type="NCBI Taxonomy" id="1045776"/>
    <lineage>
        <taxon>Bacteria</taxon>
        <taxon>Bacillati</taxon>
        <taxon>Actinomycetota</taxon>
        <taxon>Actinomycetes</taxon>
        <taxon>Pseudonocardiales</taxon>
        <taxon>Pseudonocardiaceae</taxon>
        <taxon>Kutzneria</taxon>
    </lineage>
</organism>
<evidence type="ECO:0000313" key="1">
    <source>
        <dbReference type="EMBL" id="REH55801.1"/>
    </source>
</evidence>
<dbReference type="NCBIfam" id="NF040572">
    <property type="entry name" value="heme_bind_FMP"/>
    <property type="match status" value="1"/>
</dbReference>
<proteinExistence type="predicted"/>
<comment type="caution">
    <text evidence="1">The sequence shown here is derived from an EMBL/GenBank/DDBJ whole genome shotgun (WGS) entry which is preliminary data.</text>
</comment>